<keyword evidence="1 6" id="KW-0963">Cytoplasm</keyword>
<evidence type="ECO:0000313" key="7">
    <source>
        <dbReference type="EMBL" id="MDK7186772.1"/>
    </source>
</evidence>
<dbReference type="Proteomes" id="UP001229251">
    <property type="component" value="Unassembled WGS sequence"/>
</dbReference>
<dbReference type="NCBIfam" id="NF010539">
    <property type="entry name" value="PRK13927.1"/>
    <property type="match status" value="1"/>
</dbReference>
<feature type="binding site" evidence="6">
    <location>
        <begin position="155"/>
        <end position="157"/>
    </location>
    <ligand>
        <name>ATP</name>
        <dbReference type="ChEBI" id="CHEBI:30616"/>
    </ligand>
</feature>
<dbReference type="InterPro" id="IPR004753">
    <property type="entry name" value="MreB"/>
</dbReference>
<dbReference type="EMBL" id="JASOOE010000003">
    <property type="protein sequence ID" value="MDK7186772.1"/>
    <property type="molecule type" value="Genomic_DNA"/>
</dbReference>
<dbReference type="InterPro" id="IPR056546">
    <property type="entry name" value="MreB_MamK-like"/>
</dbReference>
<dbReference type="PANTHER" id="PTHR42749">
    <property type="entry name" value="CELL SHAPE-DETERMINING PROTEIN MREB"/>
    <property type="match status" value="1"/>
</dbReference>
<dbReference type="HAMAP" id="MF_02207">
    <property type="entry name" value="MreB"/>
    <property type="match status" value="1"/>
</dbReference>
<comment type="similarity">
    <text evidence="5 6">Belongs to the FtsA/MreB family.</text>
</comment>
<evidence type="ECO:0000256" key="4">
    <source>
        <dbReference type="ARBA" id="ARBA00022960"/>
    </source>
</evidence>
<comment type="caution">
    <text evidence="6">Lacks conserved residue(s) required for the propagation of feature annotation.</text>
</comment>
<evidence type="ECO:0000256" key="3">
    <source>
        <dbReference type="ARBA" id="ARBA00022840"/>
    </source>
</evidence>
<comment type="function">
    <text evidence="6">Forms membrane-associated dynamic filaments that are essential for cell shape determination. Acts by regulating cell wall synthesis and cell elongation, and thus cell shape. A feedback loop between cell geometry and MreB localization may maintain elongated cell shape by targeting cell wall growth to regions of negative cell wall curvature.</text>
</comment>
<proteinExistence type="inferred from homology"/>
<keyword evidence="2 6" id="KW-0547">Nucleotide-binding</keyword>
<dbReference type="AlphaFoldDB" id="A0AAJ1Q336"/>
<dbReference type="PRINTS" id="PR01652">
    <property type="entry name" value="SHAPEPROTEIN"/>
</dbReference>
<evidence type="ECO:0000313" key="8">
    <source>
        <dbReference type="Proteomes" id="UP001229251"/>
    </source>
</evidence>
<evidence type="ECO:0000256" key="1">
    <source>
        <dbReference type="ARBA" id="ARBA00022490"/>
    </source>
</evidence>
<dbReference type="PANTHER" id="PTHR42749:SF1">
    <property type="entry name" value="CELL SHAPE-DETERMINING PROTEIN MREB"/>
    <property type="match status" value="1"/>
</dbReference>
<dbReference type="SUPFAM" id="SSF53067">
    <property type="entry name" value="Actin-like ATPase domain"/>
    <property type="match status" value="2"/>
</dbReference>
<reference evidence="7" key="1">
    <citation type="submission" date="2023-05" db="EMBL/GenBank/DDBJ databases">
        <title>Cataloging the Phylogenetic Diversity of Human Bladder Bacteria.</title>
        <authorList>
            <person name="Du J."/>
        </authorList>
    </citation>
    <scope>NUCLEOTIDE SEQUENCE</scope>
    <source>
        <strain evidence="7">UMB1231</strain>
    </source>
</reference>
<sequence length="355" mass="38906">MARDIGIDLGTVNVLIYLKGRGIVLNEPAMIAYDKDRKEVLAVGSQAFEMRGRAPESIEVVQPLKGGVIADYDLTEAMLSLFFKKLQIRHGLFPVNVLVSIPSSISEIERLSLFEAVEKVSKGNIEFEYEPYVAAVGAGQDVLSPKGSMVIDIGGGTTDVAILTSGNMLYSDSRKLAGDDLDEAIQLYLKETFQLLVGLQSVERIKKDLASALFQTGESNLMAEIKGRDLLTGLPRAMNIHTNDLLSVVEEWTKQIAEIARGVLEQAPPEIMSDIHDQGIVLTGGGALVRDIETYLSDYLQVTVMSTDQPMNAVALGTGTVLEWISSGKVTPSSKIKWNNKKENLLIRFFKRLFV</sequence>
<keyword evidence="3 6" id="KW-0067">ATP-binding</keyword>
<comment type="caution">
    <text evidence="7">The sequence shown here is derived from an EMBL/GenBank/DDBJ whole genome shotgun (WGS) entry which is preliminary data.</text>
</comment>
<gene>
    <name evidence="6" type="primary">mreB</name>
    <name evidence="7" type="ORF">QP433_02135</name>
</gene>
<evidence type="ECO:0000256" key="5">
    <source>
        <dbReference type="ARBA" id="ARBA00023458"/>
    </source>
</evidence>
<keyword evidence="4 6" id="KW-0133">Cell shape</keyword>
<protein>
    <recommendedName>
        <fullName evidence="6">Cell shape-determining protein MreB</fullName>
    </recommendedName>
</protein>
<accession>A0AAJ1Q336</accession>
<evidence type="ECO:0000256" key="2">
    <source>
        <dbReference type="ARBA" id="ARBA00022741"/>
    </source>
</evidence>
<dbReference type="Pfam" id="PF06723">
    <property type="entry name" value="MreB_Mbl"/>
    <property type="match status" value="1"/>
</dbReference>
<feature type="binding site" evidence="6">
    <location>
        <begin position="203"/>
        <end position="206"/>
    </location>
    <ligand>
        <name>ATP</name>
        <dbReference type="ChEBI" id="CHEBI:30616"/>
    </ligand>
</feature>
<organism evidence="7 8">
    <name type="scientific">Facklamia hominis</name>
    <dbReference type="NCBI Taxonomy" id="178214"/>
    <lineage>
        <taxon>Bacteria</taxon>
        <taxon>Bacillati</taxon>
        <taxon>Bacillota</taxon>
        <taxon>Bacilli</taxon>
        <taxon>Lactobacillales</taxon>
        <taxon>Aerococcaceae</taxon>
        <taxon>Facklamia</taxon>
    </lineage>
</organism>
<comment type="subunit">
    <text evidence="6">Forms polymers.</text>
</comment>
<dbReference type="InterPro" id="IPR043129">
    <property type="entry name" value="ATPase_NBD"/>
</dbReference>
<evidence type="ECO:0000256" key="6">
    <source>
        <dbReference type="HAMAP-Rule" id="MF_02207"/>
    </source>
</evidence>
<dbReference type="GO" id="GO:0005524">
    <property type="term" value="F:ATP binding"/>
    <property type="evidence" value="ECO:0007669"/>
    <property type="project" value="UniProtKB-KW"/>
</dbReference>
<feature type="binding site" evidence="6">
    <location>
        <begin position="285"/>
        <end position="288"/>
    </location>
    <ligand>
        <name>ATP</name>
        <dbReference type="ChEBI" id="CHEBI:30616"/>
    </ligand>
</feature>
<dbReference type="GO" id="GO:0005737">
    <property type="term" value="C:cytoplasm"/>
    <property type="evidence" value="ECO:0007669"/>
    <property type="project" value="UniProtKB-SubCell"/>
</dbReference>
<comment type="subcellular location">
    <subcellularLocation>
        <location evidence="6">Cytoplasm</location>
    </subcellularLocation>
    <text evidence="6">Membrane-associated.</text>
</comment>
<dbReference type="GO" id="GO:0008360">
    <property type="term" value="P:regulation of cell shape"/>
    <property type="evidence" value="ECO:0007669"/>
    <property type="project" value="UniProtKB-UniRule"/>
</dbReference>
<name>A0AAJ1Q336_9LACT</name>
<dbReference type="GO" id="GO:0000902">
    <property type="term" value="P:cell morphogenesis"/>
    <property type="evidence" value="ECO:0007669"/>
    <property type="project" value="InterPro"/>
</dbReference>
<dbReference type="CDD" id="cd10225">
    <property type="entry name" value="ASKHA_NBD_MreB-like"/>
    <property type="match status" value="1"/>
</dbReference>
<dbReference type="Gene3D" id="3.30.420.40">
    <property type="match status" value="3"/>
</dbReference>
<dbReference type="RefSeq" id="WP_070609796.1">
    <property type="nucleotide sequence ID" value="NZ_JASOOE010000003.1"/>
</dbReference>